<keyword evidence="2" id="KW-0378">Hydrolase</keyword>
<name>A0A8J1U593_OWEFU</name>
<dbReference type="EMBL" id="CAIIXF020000008">
    <property type="protein sequence ID" value="CAH1791872.1"/>
    <property type="molecule type" value="Genomic_DNA"/>
</dbReference>
<organism evidence="4 5">
    <name type="scientific">Owenia fusiformis</name>
    <name type="common">Polychaete worm</name>
    <dbReference type="NCBI Taxonomy" id="6347"/>
    <lineage>
        <taxon>Eukaryota</taxon>
        <taxon>Metazoa</taxon>
        <taxon>Spiralia</taxon>
        <taxon>Lophotrochozoa</taxon>
        <taxon>Annelida</taxon>
        <taxon>Polychaeta</taxon>
        <taxon>Sedentaria</taxon>
        <taxon>Canalipalpata</taxon>
        <taxon>Sabellida</taxon>
        <taxon>Oweniida</taxon>
        <taxon>Oweniidae</taxon>
        <taxon>Owenia</taxon>
    </lineage>
</organism>
<proteinExistence type="inferred from homology"/>
<dbReference type="AlphaFoldDB" id="A0A8J1U593"/>
<dbReference type="Gene3D" id="3.30.420.40">
    <property type="match status" value="1"/>
</dbReference>
<dbReference type="InterPro" id="IPR000407">
    <property type="entry name" value="GDA1_CD39_NTPase"/>
</dbReference>
<dbReference type="PANTHER" id="PTHR11782">
    <property type="entry name" value="ADENOSINE/GUANOSINE DIPHOSPHATASE"/>
    <property type="match status" value="1"/>
</dbReference>
<dbReference type="FunFam" id="3.30.420.40:FF:000052">
    <property type="entry name" value="Ectonucleoside triphosphate diphosphohydrolase 5"/>
    <property type="match status" value="1"/>
</dbReference>
<evidence type="ECO:0000256" key="3">
    <source>
        <dbReference type="ARBA" id="ARBA00038863"/>
    </source>
</evidence>
<protein>
    <recommendedName>
        <fullName evidence="3">nucleoside diphosphate phosphatase</fullName>
        <ecNumber evidence="3">3.6.1.6</ecNumber>
    </recommendedName>
</protein>
<reference evidence="4" key="1">
    <citation type="submission" date="2022-03" db="EMBL/GenBank/DDBJ databases">
        <authorList>
            <person name="Martin C."/>
        </authorList>
    </citation>
    <scope>NUCLEOTIDE SEQUENCE</scope>
</reference>
<dbReference type="EC" id="3.6.1.6" evidence="3"/>
<evidence type="ECO:0000256" key="1">
    <source>
        <dbReference type="ARBA" id="ARBA00009283"/>
    </source>
</evidence>
<comment type="caution">
    <text evidence="4">The sequence shown here is derived from an EMBL/GenBank/DDBJ whole genome shotgun (WGS) entry which is preliminary data.</text>
</comment>
<dbReference type="CDD" id="cd24046">
    <property type="entry name" value="ASKHA_NBD_NTPDase5-like"/>
    <property type="match status" value="1"/>
</dbReference>
<dbReference type="Gene3D" id="3.30.420.150">
    <property type="entry name" value="Exopolyphosphatase. Domain 2"/>
    <property type="match status" value="1"/>
</dbReference>
<sequence length="482" mass="53020">MRNMLFFSGICAVGVTIGAVLFMYNRKMARQQNVALATVVLAVGCVVIVTGYYSMASYNRSKQYGFQGLDNTQLSTDYSRKFVDSSISESINVKIMRNRTKADQFYGIMFDAGSTGSRIHVYKFVKLTANSTPELVDELFEQVKPGLSSYAHEPTKGAESFIPMLENAKKWIPKDKWPTTPLDLKATAGLRLLPGTAADSLLRETRNVLASYPFQLVEDVAAIMGGNDEGIFSWYTVNFLLGKVADIGKSVGVMDLGGGSTQITFLPLAQSTLDKAPKDYFGSVNVFGKKHNLYTHSYLGLGLMSARLEVMGGLPDSPKNEQNKVENTLSSSCLPPNFTGPYTHGNTDYIIKGQGHTHGFDACSFATKNVVKKYKLHVPEEVKSMPFFAISYYRDRAVDAQLVDEEDGGDVKVGDFFNAAQKICSDPHPKEPLLCLDLCYITSLLEGIGFQPSAKITIQKKINRKEISWSLGATFDMLGKSS</sequence>
<comment type="similarity">
    <text evidence="1">Belongs to the GDA1/CD39 NTPase family.</text>
</comment>
<gene>
    <name evidence="4" type="ORF">OFUS_LOCUS16911</name>
</gene>
<accession>A0A8J1U593</accession>
<dbReference type="OrthoDB" id="6372431at2759"/>
<dbReference type="GO" id="GO:0017110">
    <property type="term" value="F:nucleoside diphosphate phosphatase activity"/>
    <property type="evidence" value="ECO:0007669"/>
    <property type="project" value="UniProtKB-EC"/>
</dbReference>
<keyword evidence="5" id="KW-1185">Reference proteome</keyword>
<evidence type="ECO:0000313" key="5">
    <source>
        <dbReference type="Proteomes" id="UP000749559"/>
    </source>
</evidence>
<evidence type="ECO:0000256" key="2">
    <source>
        <dbReference type="ARBA" id="ARBA00022801"/>
    </source>
</evidence>
<evidence type="ECO:0000313" key="4">
    <source>
        <dbReference type="EMBL" id="CAH1791872.1"/>
    </source>
</evidence>
<dbReference type="Pfam" id="PF01150">
    <property type="entry name" value="GDA1_CD39"/>
    <property type="match status" value="2"/>
</dbReference>
<dbReference type="PANTHER" id="PTHR11782:SF127">
    <property type="entry name" value="NTPASE, ISOFORM F"/>
    <property type="match status" value="1"/>
</dbReference>
<dbReference type="Proteomes" id="UP000749559">
    <property type="component" value="Unassembled WGS sequence"/>
</dbReference>